<reference evidence="2 3" key="1">
    <citation type="submission" date="2021-03" db="EMBL/GenBank/DDBJ databases">
        <authorList>
            <person name="Peeters C."/>
        </authorList>
    </citation>
    <scope>NUCLEOTIDE SEQUENCE [LARGE SCALE GENOMIC DNA]</scope>
    <source>
        <strain evidence="2 3">LMG 26411</strain>
    </source>
</reference>
<dbReference type="Proteomes" id="UP000672657">
    <property type="component" value="Unassembled WGS sequence"/>
</dbReference>
<comment type="caution">
    <text evidence="2">The sequence shown here is derived from an EMBL/GenBank/DDBJ whole genome shotgun (WGS) entry which is preliminary data.</text>
</comment>
<accession>A0ABM8TWD6</accession>
<evidence type="ECO:0000313" key="2">
    <source>
        <dbReference type="EMBL" id="CAG2161013.1"/>
    </source>
</evidence>
<feature type="chain" id="PRO_5045863121" description="LssY-like C-terminal domain-containing protein" evidence="1">
    <location>
        <begin position="18"/>
        <end position="416"/>
    </location>
</feature>
<evidence type="ECO:0000313" key="3">
    <source>
        <dbReference type="Proteomes" id="UP000672657"/>
    </source>
</evidence>
<keyword evidence="3" id="KW-1185">Reference proteome</keyword>
<proteinExistence type="predicted"/>
<gene>
    <name evidence="2" type="ORF">LMG26411_07935</name>
</gene>
<dbReference type="EMBL" id="CAJPVI010000103">
    <property type="protein sequence ID" value="CAG2161013.1"/>
    <property type="molecule type" value="Genomic_DNA"/>
</dbReference>
<keyword evidence="1" id="KW-0732">Signal</keyword>
<evidence type="ECO:0008006" key="4">
    <source>
        <dbReference type="Google" id="ProtNLM"/>
    </source>
</evidence>
<evidence type="ECO:0000256" key="1">
    <source>
        <dbReference type="SAM" id="SignalP"/>
    </source>
</evidence>
<sequence>MNQSAFLRRCLCTIAQAAVLACLLAGCSTWQPPPDAGDAPVRARATSVTKQDVSLSAAVLSTADSERMFGVNLNATGVQPVWIEVTNQTSQSLGLLRTGTDPDYFSPLEVAWSVHTWFGGKTNARIDEWFNRQGFHNPIPPGATRSGVVFTNPERGTKLLNVDLLGNLSLVTFTLFLKVPDDAGNPSFARQLFEYPASAVTDYRDLPSLRAALERLPCCATDATGQVSADPLNGVAIGDLEDFGAAMVRRNYRRNQQAFDNAQYVFGRIPDAVLRKQAQAGAPANWIRAWRVPFSYEARTVYVLQIGRPVGGRFAAKDSVPVLHEDVDEARNLVIQDGMYSEGMEKLGFIGGVGHAPRAQVRTALDGAYYFTDGLRAVMFFATRPLSLSDLEILDWVPYVVRYGAPASGEDKDDRE</sequence>
<feature type="signal peptide" evidence="1">
    <location>
        <begin position="1"/>
        <end position="17"/>
    </location>
</feature>
<organism evidence="2 3">
    <name type="scientific">Cupriavidus numazuensis</name>
    <dbReference type="NCBI Taxonomy" id="221992"/>
    <lineage>
        <taxon>Bacteria</taxon>
        <taxon>Pseudomonadati</taxon>
        <taxon>Pseudomonadota</taxon>
        <taxon>Betaproteobacteria</taxon>
        <taxon>Burkholderiales</taxon>
        <taxon>Burkholderiaceae</taxon>
        <taxon>Cupriavidus</taxon>
    </lineage>
</organism>
<protein>
    <recommendedName>
        <fullName evidence="4">LssY-like C-terminal domain-containing protein</fullName>
    </recommendedName>
</protein>
<name>A0ABM8TWD6_9BURK</name>